<sequence>MFSNTEIGIDLGTANILVYTKNKGIIINEPSVVALDTETNNVIAVGTEAKRMIGKTPEKIVTIRPLRKGVIADFNVTADMLRHIMKKVSQKIGYSIRKPNVVVCTPSGSTSVERRAIQDAIRQCGAKQVYLIEEPVAAAVGSDLPVDEPVANVVVDIGGGNTEVAIISFGGVVTCNSVRIGGDQFDEDIIQYVRKKYNVLIGEHTAEQIKFEIGYALIDHEVKTMEIRGRDLVTGLPKTITLRSTEVQETLKESLLHILEAIRATLEDCPPELSGDIVDRGIILTGGSALLNGLQEWLSQEIFVPVHLAPNPLESVAVGTGRSLSIIHKLHKIAK</sequence>
<keyword evidence="2 6" id="KW-0547">Nucleotide-binding</keyword>
<dbReference type="GO" id="GO:0005524">
    <property type="term" value="F:ATP binding"/>
    <property type="evidence" value="ECO:0007669"/>
    <property type="project" value="UniProtKB-KW"/>
</dbReference>
<evidence type="ECO:0000256" key="5">
    <source>
        <dbReference type="ARBA" id="ARBA00023458"/>
    </source>
</evidence>
<keyword evidence="8" id="KW-1185">Reference proteome</keyword>
<dbReference type="RefSeq" id="WP_136379032.1">
    <property type="nucleotide sequence ID" value="NZ_SLUB01000009.1"/>
</dbReference>
<evidence type="ECO:0000313" key="7">
    <source>
        <dbReference type="EMBL" id="THE13495.1"/>
    </source>
</evidence>
<dbReference type="NCBIfam" id="NF010539">
    <property type="entry name" value="PRK13927.1"/>
    <property type="match status" value="1"/>
</dbReference>
<dbReference type="GO" id="GO:0000902">
    <property type="term" value="P:cell morphogenesis"/>
    <property type="evidence" value="ECO:0007669"/>
    <property type="project" value="InterPro"/>
</dbReference>
<dbReference type="CDD" id="cd10225">
    <property type="entry name" value="ASKHA_NBD_MreB-like"/>
    <property type="match status" value="1"/>
</dbReference>
<dbReference type="PANTHER" id="PTHR42749:SF1">
    <property type="entry name" value="CELL SHAPE-DETERMINING PROTEIN MREB"/>
    <property type="match status" value="1"/>
</dbReference>
<keyword evidence="4 6" id="KW-0133">Cell shape</keyword>
<dbReference type="InterPro" id="IPR043129">
    <property type="entry name" value="ATPase_NBD"/>
</dbReference>
<gene>
    <name evidence="6" type="primary">mreB</name>
    <name evidence="7" type="ORF">E1I69_07745</name>
</gene>
<evidence type="ECO:0000256" key="1">
    <source>
        <dbReference type="ARBA" id="ARBA00022490"/>
    </source>
</evidence>
<dbReference type="GO" id="GO:0008360">
    <property type="term" value="P:regulation of cell shape"/>
    <property type="evidence" value="ECO:0007669"/>
    <property type="project" value="UniProtKB-UniRule"/>
</dbReference>
<dbReference type="HAMAP" id="MF_02207">
    <property type="entry name" value="MreB"/>
    <property type="match status" value="1"/>
</dbReference>
<evidence type="ECO:0000256" key="2">
    <source>
        <dbReference type="ARBA" id="ARBA00022741"/>
    </source>
</evidence>
<dbReference type="SUPFAM" id="SSF53067">
    <property type="entry name" value="Actin-like ATPase domain"/>
    <property type="match status" value="2"/>
</dbReference>
<feature type="binding site" evidence="6">
    <location>
        <begin position="287"/>
        <end position="290"/>
    </location>
    <ligand>
        <name>ATP</name>
        <dbReference type="ChEBI" id="CHEBI:30616"/>
    </ligand>
</feature>
<protein>
    <recommendedName>
        <fullName evidence="6">Cell shape-determining protein MreB</fullName>
    </recommendedName>
</protein>
<evidence type="ECO:0000256" key="3">
    <source>
        <dbReference type="ARBA" id="ARBA00022840"/>
    </source>
</evidence>
<dbReference type="Gene3D" id="3.30.420.40">
    <property type="match status" value="2"/>
</dbReference>
<dbReference type="PANTHER" id="PTHR42749">
    <property type="entry name" value="CELL SHAPE-DETERMINING PROTEIN MREB"/>
    <property type="match status" value="1"/>
</dbReference>
<dbReference type="OrthoDB" id="9768127at2"/>
<comment type="similarity">
    <text evidence="5 6">Belongs to the FtsA/MreB family.</text>
</comment>
<evidence type="ECO:0000256" key="4">
    <source>
        <dbReference type="ARBA" id="ARBA00022960"/>
    </source>
</evidence>
<comment type="caution">
    <text evidence="6">Lacks conserved residue(s) required for the propagation of feature annotation.</text>
</comment>
<dbReference type="EMBL" id="SLUB01000009">
    <property type="protein sequence ID" value="THE13495.1"/>
    <property type="molecule type" value="Genomic_DNA"/>
</dbReference>
<organism evidence="7 8">
    <name type="scientific">Bacillus timonensis</name>
    <dbReference type="NCBI Taxonomy" id="1033734"/>
    <lineage>
        <taxon>Bacteria</taxon>
        <taxon>Bacillati</taxon>
        <taxon>Bacillota</taxon>
        <taxon>Bacilli</taxon>
        <taxon>Bacillales</taxon>
        <taxon>Bacillaceae</taxon>
        <taxon>Bacillus</taxon>
    </lineage>
</organism>
<comment type="function">
    <text evidence="6">Forms membrane-associated dynamic filaments that are essential for cell shape determination. Acts by regulating cell wall synthesis and cell elongation, and thus cell shape. A feedback loop between cell geometry and MreB localization may maintain elongated cell shape by targeting cell wall growth to regions of negative cell wall curvature.</text>
</comment>
<dbReference type="InterPro" id="IPR056546">
    <property type="entry name" value="MreB_MamK-like"/>
</dbReference>
<feature type="binding site" evidence="6">
    <location>
        <begin position="13"/>
        <end position="15"/>
    </location>
    <ligand>
        <name>ATP</name>
        <dbReference type="ChEBI" id="CHEBI:30616"/>
    </ligand>
</feature>
<comment type="subunit">
    <text evidence="6">Forms polymers.</text>
</comment>
<dbReference type="InterPro" id="IPR004753">
    <property type="entry name" value="MreB"/>
</dbReference>
<dbReference type="AlphaFoldDB" id="A0A4S3PVK5"/>
<dbReference type="Proteomes" id="UP000306477">
    <property type="component" value="Unassembled WGS sequence"/>
</dbReference>
<evidence type="ECO:0000256" key="6">
    <source>
        <dbReference type="HAMAP-Rule" id="MF_02207"/>
    </source>
</evidence>
<keyword evidence="1 6" id="KW-0963">Cytoplasm</keyword>
<comment type="subcellular location">
    <subcellularLocation>
        <location evidence="6">Cytoplasm</location>
    </subcellularLocation>
    <text evidence="6">Membrane-associated.</text>
</comment>
<accession>A0A4S3PVK5</accession>
<name>A0A4S3PVK5_9BACI</name>
<dbReference type="Pfam" id="PF06723">
    <property type="entry name" value="MreB_Mbl"/>
    <property type="match status" value="1"/>
</dbReference>
<reference evidence="7 8" key="1">
    <citation type="journal article" date="2019" name="Indoor Air">
        <title>Impacts of indoor surface finishes on bacterial viability.</title>
        <authorList>
            <person name="Hu J."/>
            <person name="Maamar S.B."/>
            <person name="Glawe A.J."/>
            <person name="Gottel N."/>
            <person name="Gilbert J.A."/>
            <person name="Hartmann E.M."/>
        </authorList>
    </citation>
    <scope>NUCLEOTIDE SEQUENCE [LARGE SCALE GENOMIC DNA]</scope>
    <source>
        <strain evidence="7 8">AF060A6</strain>
    </source>
</reference>
<dbReference type="PRINTS" id="PR01652">
    <property type="entry name" value="SHAPEPROTEIN"/>
</dbReference>
<dbReference type="GO" id="GO:0005737">
    <property type="term" value="C:cytoplasm"/>
    <property type="evidence" value="ECO:0007669"/>
    <property type="project" value="UniProtKB-SubCell"/>
</dbReference>
<keyword evidence="3 6" id="KW-0067">ATP-binding</keyword>
<evidence type="ECO:0000313" key="8">
    <source>
        <dbReference type="Proteomes" id="UP000306477"/>
    </source>
</evidence>
<comment type="caution">
    <text evidence="7">The sequence shown here is derived from an EMBL/GenBank/DDBJ whole genome shotgun (WGS) entry which is preliminary data.</text>
</comment>
<dbReference type="NCBIfam" id="TIGR00904">
    <property type="entry name" value="mreB"/>
    <property type="match status" value="1"/>
</dbReference>
<dbReference type="NCBIfam" id="NF010540">
    <property type="entry name" value="PRK13929.1"/>
    <property type="match status" value="1"/>
</dbReference>
<dbReference type="STRING" id="1033734.GCA_000285535_03171"/>
<feature type="binding site" evidence="6">
    <location>
        <begin position="207"/>
        <end position="210"/>
    </location>
    <ligand>
        <name>ATP</name>
        <dbReference type="ChEBI" id="CHEBI:30616"/>
    </ligand>
</feature>
<proteinExistence type="inferred from homology"/>